<dbReference type="Proteomes" id="UP000663868">
    <property type="component" value="Unassembled WGS sequence"/>
</dbReference>
<reference evidence="2" key="1">
    <citation type="submission" date="2021-02" db="EMBL/GenBank/DDBJ databases">
        <authorList>
            <person name="Nowell W R."/>
        </authorList>
    </citation>
    <scope>NUCLEOTIDE SEQUENCE</scope>
</reference>
<dbReference type="EMBL" id="CAJOBB010005338">
    <property type="protein sequence ID" value="CAF4124902.1"/>
    <property type="molecule type" value="Genomic_DNA"/>
</dbReference>
<organism evidence="2 3">
    <name type="scientific">Adineta steineri</name>
    <dbReference type="NCBI Taxonomy" id="433720"/>
    <lineage>
        <taxon>Eukaryota</taxon>
        <taxon>Metazoa</taxon>
        <taxon>Spiralia</taxon>
        <taxon>Gnathifera</taxon>
        <taxon>Rotifera</taxon>
        <taxon>Eurotatoria</taxon>
        <taxon>Bdelloidea</taxon>
        <taxon>Adinetida</taxon>
        <taxon>Adinetidae</taxon>
        <taxon>Adineta</taxon>
    </lineage>
</organism>
<sequence>MEQEQMKRDGVNAYIEYISERFLRDDSWDTLKPDEIAEASLQVRAETIDSSTEDIQTHLFGQFLSIATIFASLPYA</sequence>
<dbReference type="AlphaFoldDB" id="A0A819WIA7"/>
<evidence type="ECO:0000313" key="1">
    <source>
        <dbReference type="EMBL" id="CAF1468599.1"/>
    </source>
</evidence>
<comment type="caution">
    <text evidence="2">The sequence shown here is derived from an EMBL/GenBank/DDBJ whole genome shotgun (WGS) entry which is preliminary data.</text>
</comment>
<evidence type="ECO:0000313" key="3">
    <source>
        <dbReference type="Proteomes" id="UP000663868"/>
    </source>
</evidence>
<gene>
    <name evidence="1" type="ORF">IZO911_LOCUS43332</name>
    <name evidence="2" type="ORF">KXQ929_LOCUS35854</name>
</gene>
<dbReference type="EMBL" id="CAJNOE010002117">
    <property type="protein sequence ID" value="CAF1468599.1"/>
    <property type="molecule type" value="Genomic_DNA"/>
</dbReference>
<name>A0A819WIA7_9BILA</name>
<proteinExistence type="predicted"/>
<evidence type="ECO:0000313" key="2">
    <source>
        <dbReference type="EMBL" id="CAF4124902.1"/>
    </source>
</evidence>
<dbReference type="Proteomes" id="UP000663860">
    <property type="component" value="Unassembled WGS sequence"/>
</dbReference>
<protein>
    <submittedName>
        <fullName evidence="2">Uncharacterized protein</fullName>
    </submittedName>
</protein>
<accession>A0A819WIA7</accession>